<comment type="caution">
    <text evidence="5">Lacks conserved residue(s) required for the propagation of feature annotation.</text>
</comment>
<evidence type="ECO:0000256" key="6">
    <source>
        <dbReference type="SAM" id="MobiDB-lite"/>
    </source>
</evidence>
<evidence type="ECO:0000256" key="4">
    <source>
        <dbReference type="ARBA" id="ARBA00023136"/>
    </source>
</evidence>
<proteinExistence type="predicted"/>
<protein>
    <submittedName>
        <fullName evidence="9">GPS domain-containing protein</fullName>
    </submittedName>
</protein>
<dbReference type="InterPro" id="IPR051223">
    <property type="entry name" value="Polycystin"/>
</dbReference>
<dbReference type="PANTHER" id="PTHR10877:SF194">
    <property type="entry name" value="LOCATION OF VULVA DEFECTIVE 1"/>
    <property type="match status" value="1"/>
</dbReference>
<organism evidence="9">
    <name type="scientific">Echinostoma caproni</name>
    <dbReference type="NCBI Taxonomy" id="27848"/>
    <lineage>
        <taxon>Eukaryota</taxon>
        <taxon>Metazoa</taxon>
        <taxon>Spiralia</taxon>
        <taxon>Lophotrochozoa</taxon>
        <taxon>Platyhelminthes</taxon>
        <taxon>Trematoda</taxon>
        <taxon>Digenea</taxon>
        <taxon>Plagiorchiida</taxon>
        <taxon>Echinostomata</taxon>
        <taxon>Echinostomatoidea</taxon>
        <taxon>Echinostomatidae</taxon>
        <taxon>Echinostoma</taxon>
    </lineage>
</organism>
<accession>A0A183AG62</accession>
<feature type="region of interest" description="Disordered" evidence="6">
    <location>
        <begin position="411"/>
        <end position="436"/>
    </location>
</feature>
<evidence type="ECO:0000259" key="8">
    <source>
        <dbReference type="PROSITE" id="PS50095"/>
    </source>
</evidence>
<sequence>LCRNPPSGLTDSIAWAVAKTDDLFLTAQASKIPASATILYSWTLRLMYSNTLGPILSISVLSFYTEGGTTSTLKVKKDFFKIDESAIGCMICANADYAGNVGSSCLRFVYLEAPTQGTCQFQLGNVASYGCITCTNYSSNYGDLKYQFWLNLNPRSTIAADSDSSVCVTLPVTKGPVNLCVTVSDTYGNEVRNCFAKINVPPPPKESILSSAKNLIENGNTALQNVTLTGTPLAKASAVALVTSTVKEWKNIVTEGTFANLLVNKTAEEQERNQRAEVLSQAVGVVTTMVPTNADSALLSVTAIQSVLEIGTDVDRKSQVLLSKAMSDMSDGLKDLLSAENSEKQRDVADQVLHTVVNLMQTMNSQINDAVPKDVVHDKTKLNYDVDLESEGLSCTGDDVWDELSLKNAATDQSSTTKDFTPPSFTSVDPTTNRSQLPPSRIAADNSEVYQALLMSEITTPDDNCGLSFQLEPEDTQACPQYLVVVRLVYPPVLTQKTGTYDFYQAVPINTDQCLNNTMDPDQEGYPYTFFLNNKQLIEARRKALNNSAAATLSPEEKSRIYIGYRQLNPSELNQYGEDKPPPIPYPYRDQINNTALSRIYLSTCVSTNTENPRTWSPDGCVVGPRTTTMRTHCLCSHLSTFASGWLELPNAIDFDYVFANMDFTKNPTLYATEIAILAIFILLFIWARRRDLKDVEKLGVTPLAENNPKDEYLYELIVSTGRRTGSGTDSK</sequence>
<reference evidence="9" key="1">
    <citation type="submission" date="2016-06" db="UniProtKB">
        <authorList>
            <consortium name="WormBaseParasite"/>
        </authorList>
    </citation>
    <scope>IDENTIFICATION</scope>
</reference>
<dbReference type="GO" id="GO:0016020">
    <property type="term" value="C:membrane"/>
    <property type="evidence" value="ECO:0007669"/>
    <property type="project" value="UniProtKB-SubCell"/>
</dbReference>
<dbReference type="PANTHER" id="PTHR10877">
    <property type="entry name" value="POLYCYSTIN FAMILY MEMBER"/>
    <property type="match status" value="1"/>
</dbReference>
<evidence type="ECO:0000313" key="9">
    <source>
        <dbReference type="WBParaSite" id="ECPE_0000596001-mRNA-1"/>
    </source>
</evidence>
<evidence type="ECO:0000256" key="3">
    <source>
        <dbReference type="ARBA" id="ARBA00022989"/>
    </source>
</evidence>
<evidence type="ECO:0000256" key="5">
    <source>
        <dbReference type="PROSITE-ProRule" id="PRU00152"/>
    </source>
</evidence>
<keyword evidence="4 7" id="KW-0472">Membrane</keyword>
<keyword evidence="2 7" id="KW-0812">Transmembrane</keyword>
<evidence type="ECO:0000256" key="7">
    <source>
        <dbReference type="SAM" id="Phobius"/>
    </source>
</evidence>
<dbReference type="Gene3D" id="2.60.220.50">
    <property type="match status" value="1"/>
</dbReference>
<name>A0A183AG62_9TREM</name>
<dbReference type="AlphaFoldDB" id="A0A183AG62"/>
<feature type="transmembrane region" description="Helical" evidence="7">
    <location>
        <begin position="670"/>
        <end position="688"/>
    </location>
</feature>
<dbReference type="PROSITE" id="PS50095">
    <property type="entry name" value="PLAT"/>
    <property type="match status" value="1"/>
</dbReference>
<dbReference type="GO" id="GO:0050982">
    <property type="term" value="P:detection of mechanical stimulus"/>
    <property type="evidence" value="ECO:0007669"/>
    <property type="project" value="TreeGrafter"/>
</dbReference>
<comment type="subcellular location">
    <subcellularLocation>
        <location evidence="1">Membrane</location>
    </subcellularLocation>
</comment>
<dbReference type="InterPro" id="IPR046338">
    <property type="entry name" value="GAIN_dom_sf"/>
</dbReference>
<dbReference type="InterPro" id="IPR001024">
    <property type="entry name" value="PLAT/LH2_dom"/>
</dbReference>
<dbReference type="GO" id="GO:0005262">
    <property type="term" value="F:calcium channel activity"/>
    <property type="evidence" value="ECO:0007669"/>
    <property type="project" value="TreeGrafter"/>
</dbReference>
<dbReference type="InterPro" id="IPR000203">
    <property type="entry name" value="GPS"/>
</dbReference>
<evidence type="ECO:0000256" key="1">
    <source>
        <dbReference type="ARBA" id="ARBA00004370"/>
    </source>
</evidence>
<evidence type="ECO:0000256" key="2">
    <source>
        <dbReference type="ARBA" id="ARBA00022692"/>
    </source>
</evidence>
<feature type="domain" description="PLAT" evidence="8">
    <location>
        <begin position="713"/>
        <end position="732"/>
    </location>
</feature>
<dbReference type="WBParaSite" id="ECPE_0000596001-mRNA-1">
    <property type="protein sequence ID" value="ECPE_0000596001-mRNA-1"/>
    <property type="gene ID" value="ECPE_0000596001"/>
</dbReference>
<dbReference type="Pfam" id="PF01825">
    <property type="entry name" value="GPS"/>
    <property type="match status" value="1"/>
</dbReference>
<keyword evidence="3 7" id="KW-1133">Transmembrane helix</keyword>